<sequence>MSSIFLHCISLVSIINQLTMKTTIFLIISSLAIISAKPSADSETHSVTVPFTYNENTINCYIVHLKKKSFFTEYDPVPTTNTLEECEQSLETHKQTVISTYLDLFNKNKNTADYAQCLVDKFIQTDGADLVLLNLVYENARNNDSIDGKTFCKLSNEAKTKIEEYLSESYKSCNPGSEFGNVFTFHSECNDPKH</sequence>
<accession>A0A9J6C8X5</accession>
<evidence type="ECO:0000313" key="1">
    <source>
        <dbReference type="EMBL" id="KAG5678328.1"/>
    </source>
</evidence>
<organism evidence="1 2">
    <name type="scientific">Polypedilum vanderplanki</name>
    <name type="common">Sleeping chironomid midge</name>
    <dbReference type="NCBI Taxonomy" id="319348"/>
    <lineage>
        <taxon>Eukaryota</taxon>
        <taxon>Metazoa</taxon>
        <taxon>Ecdysozoa</taxon>
        <taxon>Arthropoda</taxon>
        <taxon>Hexapoda</taxon>
        <taxon>Insecta</taxon>
        <taxon>Pterygota</taxon>
        <taxon>Neoptera</taxon>
        <taxon>Endopterygota</taxon>
        <taxon>Diptera</taxon>
        <taxon>Nematocera</taxon>
        <taxon>Chironomoidea</taxon>
        <taxon>Chironomidae</taxon>
        <taxon>Chironominae</taxon>
        <taxon>Polypedilum</taxon>
        <taxon>Polypedilum</taxon>
    </lineage>
</organism>
<reference evidence="1" key="1">
    <citation type="submission" date="2021-03" db="EMBL/GenBank/DDBJ databases">
        <title>Chromosome level genome of the anhydrobiotic midge Polypedilum vanderplanki.</title>
        <authorList>
            <person name="Yoshida Y."/>
            <person name="Kikawada T."/>
            <person name="Gusev O."/>
        </authorList>
    </citation>
    <scope>NUCLEOTIDE SEQUENCE</scope>
    <source>
        <strain evidence="1">NIAS01</strain>
        <tissue evidence="1">Whole body or cell culture</tissue>
    </source>
</reference>
<comment type="caution">
    <text evidence="1">The sequence shown here is derived from an EMBL/GenBank/DDBJ whole genome shotgun (WGS) entry which is preliminary data.</text>
</comment>
<gene>
    <name evidence="1" type="ORF">PVAND_008013</name>
</gene>
<dbReference type="EMBL" id="JADBJN010000002">
    <property type="protein sequence ID" value="KAG5678328.1"/>
    <property type="molecule type" value="Genomic_DNA"/>
</dbReference>
<evidence type="ECO:0000313" key="2">
    <source>
        <dbReference type="Proteomes" id="UP001107558"/>
    </source>
</evidence>
<dbReference type="Proteomes" id="UP001107558">
    <property type="component" value="Chromosome 2"/>
</dbReference>
<proteinExistence type="predicted"/>
<dbReference type="AlphaFoldDB" id="A0A9J6C8X5"/>
<protein>
    <submittedName>
        <fullName evidence="1">Uncharacterized protein</fullName>
    </submittedName>
</protein>
<keyword evidence="2" id="KW-1185">Reference proteome</keyword>
<name>A0A9J6C8X5_POLVA</name>